<keyword evidence="2" id="KW-0067">ATP-binding</keyword>
<evidence type="ECO:0000259" key="1">
    <source>
        <dbReference type="PROSITE" id="PS51192"/>
    </source>
</evidence>
<dbReference type="EMBL" id="CP061379">
    <property type="protein sequence ID" value="QPF95416.1"/>
    <property type="molecule type" value="Genomic_DNA"/>
</dbReference>
<accession>A0A7S9H3U4</accession>
<dbReference type="GO" id="GO:0004386">
    <property type="term" value="F:helicase activity"/>
    <property type="evidence" value="ECO:0007669"/>
    <property type="project" value="UniProtKB-KW"/>
</dbReference>
<dbReference type="PROSITE" id="PS51192">
    <property type="entry name" value="HELICASE_ATP_BIND_1"/>
    <property type="match status" value="1"/>
</dbReference>
<keyword evidence="2" id="KW-0378">Hydrolase</keyword>
<dbReference type="AlphaFoldDB" id="A0A7S9H3U4"/>
<evidence type="ECO:0000313" key="3">
    <source>
        <dbReference type="Proteomes" id="UP000594621"/>
    </source>
</evidence>
<keyword evidence="2" id="KW-0547">Nucleotide-binding</keyword>
<sequence length="614" mass="69295">MGKRGRTLGVDIEHLRRIASERDRYESQLDRLKRAGKQTTSIEAAVSSATDTLASGTRSFVVYGEPQSGKTEMMICLTAKLLDDGHHVIIHLLNDSVQLLQQNLERFQRSNLSPSAKNFSDVIDPDYSLKTGFHVIFCKKNASDLAKLNQKMERIAKKVIIDDEADFATPNALINKGDVTRINALIQKLISDDGIYIGVTATPARLDLNNTFDNDNEKWVNFPPHGAYTGQDAFFPLDGNVDYSLRLLPDTDDSPKYLREAIFRFLVRVAALNLGSSADENYSMLIHTSGKKLDHKSDKKPVDDVMNALSDVHSKKFEDYAHQIGRIASSLYGDQQAERILGYIVRNSDQTTTIIMNSERDKNVDFKSATSPAAMFTFVIGGNIVSRGVTFDSLLSMFFTRDSKHKIQQDTYIQRARMFGSRKKHLPHFELTIPKQLYLDWHRCFVFHKLALEAIKTKKGSPVWLADQRIAAVASSSIDKANVMLDRGEMSFPIFDYSPDIELIMQANDPLEGLQRLQDKIGSDSLPSYLIEYVRRFLPNGAASIGLHASSTIENMKDADKEKIERRKGVFGQVTREHPNAIHHFKIFFNNRGKARLIYKFSGNITFMKNVKNA</sequence>
<dbReference type="Proteomes" id="UP000594621">
    <property type="component" value="Chromosome"/>
</dbReference>
<dbReference type="GO" id="GO:0003677">
    <property type="term" value="F:DNA binding"/>
    <property type="evidence" value="ECO:0007669"/>
    <property type="project" value="InterPro"/>
</dbReference>
<name>A0A7S9H3U4_9BRAD</name>
<dbReference type="GO" id="GO:0016787">
    <property type="term" value="F:hydrolase activity"/>
    <property type="evidence" value="ECO:0007669"/>
    <property type="project" value="InterPro"/>
</dbReference>
<reference evidence="2 3" key="1">
    <citation type="submission" date="2020-09" db="EMBL/GenBank/DDBJ databases">
        <title>Complete genomes of bradyrhizobia occurring on native shrubby legumes in Australia.</title>
        <authorList>
            <person name="Lafay B."/>
        </authorList>
    </citation>
    <scope>NUCLEOTIDE SEQUENCE [LARGE SCALE GENOMIC DNA]</scope>
    <source>
        <strain evidence="2 3">BDV5040</strain>
    </source>
</reference>
<dbReference type="InterPro" id="IPR006935">
    <property type="entry name" value="Helicase/UvrB_N"/>
</dbReference>
<dbReference type="InterPro" id="IPR014001">
    <property type="entry name" value="Helicase_ATP-bd"/>
</dbReference>
<dbReference type="GO" id="GO:0005524">
    <property type="term" value="F:ATP binding"/>
    <property type="evidence" value="ECO:0007669"/>
    <property type="project" value="InterPro"/>
</dbReference>
<dbReference type="SUPFAM" id="SSF52540">
    <property type="entry name" value="P-loop containing nucleoside triphosphate hydrolases"/>
    <property type="match status" value="1"/>
</dbReference>
<dbReference type="Gene3D" id="3.40.50.300">
    <property type="entry name" value="P-loop containing nucleotide triphosphate hydrolases"/>
    <property type="match status" value="1"/>
</dbReference>
<evidence type="ECO:0000313" key="2">
    <source>
        <dbReference type="EMBL" id="QPF95416.1"/>
    </source>
</evidence>
<dbReference type="InterPro" id="IPR027417">
    <property type="entry name" value="P-loop_NTPase"/>
</dbReference>
<protein>
    <submittedName>
        <fullName evidence="2">DEAD/DEAH box helicase family protein</fullName>
    </submittedName>
</protein>
<dbReference type="Pfam" id="PF04851">
    <property type="entry name" value="ResIII"/>
    <property type="match status" value="1"/>
</dbReference>
<organism evidence="2 3">
    <name type="scientific">Bradyrhizobium commune</name>
    <dbReference type="NCBI Taxonomy" id="83627"/>
    <lineage>
        <taxon>Bacteria</taxon>
        <taxon>Pseudomonadati</taxon>
        <taxon>Pseudomonadota</taxon>
        <taxon>Alphaproteobacteria</taxon>
        <taxon>Hyphomicrobiales</taxon>
        <taxon>Nitrobacteraceae</taxon>
        <taxon>Bradyrhizobium</taxon>
    </lineage>
</organism>
<keyword evidence="3" id="KW-1185">Reference proteome</keyword>
<feature type="domain" description="Helicase ATP-binding" evidence="1">
    <location>
        <begin position="51"/>
        <end position="221"/>
    </location>
</feature>
<dbReference type="Pfam" id="PF10593">
    <property type="entry name" value="Z1"/>
    <property type="match status" value="1"/>
</dbReference>
<proteinExistence type="predicted"/>
<keyword evidence="2" id="KW-0347">Helicase</keyword>
<dbReference type="KEGG" id="bcou:IC761_34360"/>
<gene>
    <name evidence="2" type="ORF">IC761_34360</name>
</gene>
<dbReference type="InterPro" id="IPR018310">
    <property type="entry name" value="Put_endonuclease_Z1-dom"/>
</dbReference>